<organism evidence="1 2">
    <name type="scientific">Catharanthus roseus</name>
    <name type="common">Madagascar periwinkle</name>
    <name type="synonym">Vinca rosea</name>
    <dbReference type="NCBI Taxonomy" id="4058"/>
    <lineage>
        <taxon>Eukaryota</taxon>
        <taxon>Viridiplantae</taxon>
        <taxon>Streptophyta</taxon>
        <taxon>Embryophyta</taxon>
        <taxon>Tracheophyta</taxon>
        <taxon>Spermatophyta</taxon>
        <taxon>Magnoliopsida</taxon>
        <taxon>eudicotyledons</taxon>
        <taxon>Gunneridae</taxon>
        <taxon>Pentapetalae</taxon>
        <taxon>asterids</taxon>
        <taxon>lamiids</taxon>
        <taxon>Gentianales</taxon>
        <taxon>Apocynaceae</taxon>
        <taxon>Rauvolfioideae</taxon>
        <taxon>Vinceae</taxon>
        <taxon>Catharanthinae</taxon>
        <taxon>Catharanthus</taxon>
    </lineage>
</organism>
<evidence type="ECO:0000313" key="2">
    <source>
        <dbReference type="Proteomes" id="UP001060085"/>
    </source>
</evidence>
<protein>
    <submittedName>
        <fullName evidence="1">Uncharacterized protein</fullName>
    </submittedName>
</protein>
<evidence type="ECO:0000313" key="1">
    <source>
        <dbReference type="EMBL" id="KAI5668953.1"/>
    </source>
</evidence>
<dbReference type="EMBL" id="CM044704">
    <property type="protein sequence ID" value="KAI5668953.1"/>
    <property type="molecule type" value="Genomic_DNA"/>
</dbReference>
<reference evidence="2" key="1">
    <citation type="journal article" date="2023" name="Nat. Plants">
        <title>Single-cell RNA sequencing provides a high-resolution roadmap for understanding the multicellular compartmentation of specialized metabolism.</title>
        <authorList>
            <person name="Sun S."/>
            <person name="Shen X."/>
            <person name="Li Y."/>
            <person name="Li Y."/>
            <person name="Wang S."/>
            <person name="Li R."/>
            <person name="Zhang H."/>
            <person name="Shen G."/>
            <person name="Guo B."/>
            <person name="Wei J."/>
            <person name="Xu J."/>
            <person name="St-Pierre B."/>
            <person name="Chen S."/>
            <person name="Sun C."/>
        </authorList>
    </citation>
    <scope>NUCLEOTIDE SEQUENCE [LARGE SCALE GENOMIC DNA]</scope>
</reference>
<sequence>MTKFDVKTKTPSKSPKLLKNHNRKNILIMDNYLQHTEFSIQVELVDWVKETAMKANTYLIINPYLKSRTADRRPCVTLAYERRCT</sequence>
<name>A0ACC0B8N5_CATRO</name>
<comment type="caution">
    <text evidence="1">The sequence shown here is derived from an EMBL/GenBank/DDBJ whole genome shotgun (WGS) entry which is preliminary data.</text>
</comment>
<keyword evidence="2" id="KW-1185">Reference proteome</keyword>
<dbReference type="Proteomes" id="UP001060085">
    <property type="component" value="Linkage Group LG04"/>
</dbReference>
<gene>
    <name evidence="1" type="ORF">M9H77_18806</name>
</gene>
<proteinExistence type="predicted"/>
<accession>A0ACC0B8N5</accession>